<dbReference type="EMBL" id="MU069558">
    <property type="protein sequence ID" value="KAF5839018.1"/>
    <property type="molecule type" value="Genomic_DNA"/>
</dbReference>
<sequence length="164" mass="18032">MLHRSNMLLSVSAHHLHKARHISPPCLLRPIHHSSYVWDEGIKGEPGSTDPPSATAAGTSEADADAQPSTSSSSPSKPPRKTDISLRIKDIATKFKMNSELRSDEGLSNSIGLVPEMRRNQDFQHQLRLAERRLALQQSSTTGSGSVSAMPLEQRLRASLEKYQ</sequence>
<evidence type="ECO:0000313" key="2">
    <source>
        <dbReference type="EMBL" id="KAF5839018.1"/>
    </source>
</evidence>
<name>A0ABQ7GWM9_DUNSA</name>
<proteinExistence type="predicted"/>
<reference evidence="2" key="1">
    <citation type="submission" date="2017-08" db="EMBL/GenBank/DDBJ databases">
        <authorList>
            <person name="Polle J.E."/>
            <person name="Barry K."/>
            <person name="Cushman J."/>
            <person name="Schmutz J."/>
            <person name="Tran D."/>
            <person name="Hathwaick L.T."/>
            <person name="Yim W.C."/>
            <person name="Jenkins J."/>
            <person name="Mckie-Krisberg Z.M."/>
            <person name="Prochnik S."/>
            <person name="Lindquist E."/>
            <person name="Dockter R.B."/>
            <person name="Adam C."/>
            <person name="Molina H."/>
            <person name="Bunkerborg J."/>
            <person name="Jin E."/>
            <person name="Buchheim M."/>
            <person name="Magnuson J."/>
        </authorList>
    </citation>
    <scope>NUCLEOTIDE SEQUENCE</scope>
    <source>
        <strain evidence="2">CCAP 19/18</strain>
    </source>
</reference>
<keyword evidence="3" id="KW-1185">Reference proteome</keyword>
<accession>A0ABQ7GWM9</accession>
<organism evidence="2 3">
    <name type="scientific">Dunaliella salina</name>
    <name type="common">Green alga</name>
    <name type="synonym">Protococcus salinus</name>
    <dbReference type="NCBI Taxonomy" id="3046"/>
    <lineage>
        <taxon>Eukaryota</taxon>
        <taxon>Viridiplantae</taxon>
        <taxon>Chlorophyta</taxon>
        <taxon>core chlorophytes</taxon>
        <taxon>Chlorophyceae</taxon>
        <taxon>CS clade</taxon>
        <taxon>Chlamydomonadales</taxon>
        <taxon>Dunaliellaceae</taxon>
        <taxon>Dunaliella</taxon>
    </lineage>
</organism>
<feature type="region of interest" description="Disordered" evidence="1">
    <location>
        <begin position="42"/>
        <end position="86"/>
    </location>
</feature>
<gene>
    <name evidence="2" type="ORF">DUNSADRAFT_1795</name>
</gene>
<evidence type="ECO:0000256" key="1">
    <source>
        <dbReference type="SAM" id="MobiDB-lite"/>
    </source>
</evidence>
<comment type="caution">
    <text evidence="2">The sequence shown here is derived from an EMBL/GenBank/DDBJ whole genome shotgun (WGS) entry which is preliminary data.</text>
</comment>
<dbReference type="Proteomes" id="UP000815325">
    <property type="component" value="Unassembled WGS sequence"/>
</dbReference>
<protein>
    <submittedName>
        <fullName evidence="2">Uncharacterized protein</fullName>
    </submittedName>
</protein>
<evidence type="ECO:0000313" key="3">
    <source>
        <dbReference type="Proteomes" id="UP000815325"/>
    </source>
</evidence>